<organism evidence="1 2">
    <name type="scientific">Solanum commersonii</name>
    <name type="common">Commerson's wild potato</name>
    <name type="synonym">Commerson's nightshade</name>
    <dbReference type="NCBI Taxonomy" id="4109"/>
    <lineage>
        <taxon>Eukaryota</taxon>
        <taxon>Viridiplantae</taxon>
        <taxon>Streptophyta</taxon>
        <taxon>Embryophyta</taxon>
        <taxon>Tracheophyta</taxon>
        <taxon>Spermatophyta</taxon>
        <taxon>Magnoliopsida</taxon>
        <taxon>eudicotyledons</taxon>
        <taxon>Gunneridae</taxon>
        <taxon>Pentapetalae</taxon>
        <taxon>asterids</taxon>
        <taxon>lamiids</taxon>
        <taxon>Solanales</taxon>
        <taxon>Solanaceae</taxon>
        <taxon>Solanoideae</taxon>
        <taxon>Solaneae</taxon>
        <taxon>Solanum</taxon>
    </lineage>
</organism>
<accession>A0A9J5Z028</accession>
<keyword evidence="2" id="KW-1185">Reference proteome</keyword>
<sequence length="186" mass="21068">MNAHNKAQFTYTNIKCALKDLSCDSPISKNLMLTILSSNTSSSSTKVCPYFLINICCDLLKIRKVFSRLVMELSANFSKIVFAAESLALLVEIADQLGDPPFGRFHHRFALSFNIIVFWIIGQHKCAVERLKRPPTLLFTANLILSFWINTLEQKRIRPFGDFFGGSAILEFSFLRSFSAFVPFAK</sequence>
<protein>
    <submittedName>
        <fullName evidence="1">Uncharacterized protein</fullName>
    </submittedName>
</protein>
<comment type="caution">
    <text evidence="1">The sequence shown here is derived from an EMBL/GenBank/DDBJ whole genome shotgun (WGS) entry which is preliminary data.</text>
</comment>
<proteinExistence type="predicted"/>
<evidence type="ECO:0000313" key="1">
    <source>
        <dbReference type="EMBL" id="KAG5606026.1"/>
    </source>
</evidence>
<reference evidence="1 2" key="1">
    <citation type="submission" date="2020-09" db="EMBL/GenBank/DDBJ databases">
        <title>De no assembly of potato wild relative species, Solanum commersonii.</title>
        <authorList>
            <person name="Cho K."/>
        </authorList>
    </citation>
    <scope>NUCLEOTIDE SEQUENCE [LARGE SCALE GENOMIC DNA]</scope>
    <source>
        <strain evidence="1">LZ3.2</strain>
        <tissue evidence="1">Leaf</tissue>
    </source>
</reference>
<dbReference type="Proteomes" id="UP000824120">
    <property type="component" value="Chromosome 5"/>
</dbReference>
<dbReference type="AlphaFoldDB" id="A0A9J5Z028"/>
<dbReference type="EMBL" id="JACXVP010000005">
    <property type="protein sequence ID" value="KAG5606026.1"/>
    <property type="molecule type" value="Genomic_DNA"/>
</dbReference>
<evidence type="ECO:0000313" key="2">
    <source>
        <dbReference type="Proteomes" id="UP000824120"/>
    </source>
</evidence>
<name>A0A9J5Z028_SOLCO</name>
<gene>
    <name evidence="1" type="ORF">H5410_027518</name>
</gene>